<sequence length="815" mass="92871">MLEVAGEAVLTYTLRCGIQGKCPSVSLDHYLDNLPPTSTANYKKMTHKGQKKYFTSTDQTQLQKDPSCGSFDITLLHKAILIACEHVADVKDPKWTTASDHLEYLVTKVKTLRNEVIHEKPTIHSDLQFQVKIDELKTMVVRILEAARDRYGRCHQEFVQERDKVVGAVLHLSRESIGKEEILQRSANKMLPLFITETNRQLHDSLSHTRYLDPLHFLSGRQDNKVDVHTVFSRIEVVLNTNTTAPADPGGHEVDYLKLLLLTQLGGGGGGYGTCHAARGKPHLLLIEGDAGTGKTTLLTFLLTEWLQEERQRRMEGLHHYDLLVWVVCREHTSPSLDDLLHHMLPEAKVKYGSLLLPFFKQSRVLFLIDGLDERHDSSRRLVADIMNEGRDAHHFSLLCTSRPEEVIDFKATVPRNYAITHVRIVGISPEERMSVVAKHYEWLTGGTAWKHSPLPHCLEEVLWMDLFRLPLNLLFLATMLFYKPDDFNVKIIQSQLYHFINTWSVDKLQDRLATHASLSARKHRQKKIDTVLKVAHQIALQGLLQSRIYLTSEDEDLLHDSCSREGLPRSEFMQAFYVLRRDVFLGQATERYCSPHKGMQDNFAAHHILACLTHHHHSPGDIMRLLMDAVPGHNLHVGPLKNMLCHLLGLLAHEDFASAMSEAVALIAESGVMTTNQWLAVMANTDTNIHILQRVAQHVAQHMIQQVAQRVRLHVAQRVVQYVVQRTWKRNHTTRDDTDELRVTDSTALAATTLLPLIPKRKVQITLGREPAAMDELVKALECHTVEELWLTHQSTHPHTATSHSRHLLRRIPR</sequence>
<accession>A0A5B7GD37</accession>
<proteinExistence type="predicted"/>
<feature type="domain" description="NACHT" evidence="1">
    <location>
        <begin position="283"/>
        <end position="404"/>
    </location>
</feature>
<dbReference type="PANTHER" id="PTHR46312:SF2">
    <property type="entry name" value="NUCLEOTIDE-BINDING OLIGOMERIZATION DOMAIN-CONTAINING PROTEIN 2-LIKE"/>
    <property type="match status" value="1"/>
</dbReference>
<name>A0A5B7GD37_PORTR</name>
<gene>
    <name evidence="2" type="primary">Nlrp10_1</name>
    <name evidence="2" type="ORF">E2C01_052226</name>
</gene>
<dbReference type="InterPro" id="IPR027417">
    <property type="entry name" value="P-loop_NTPase"/>
</dbReference>
<protein>
    <submittedName>
        <fullName evidence="2">NACHT, LRR and PYD domains-containing protein 10</fullName>
    </submittedName>
</protein>
<dbReference type="Pfam" id="PF05729">
    <property type="entry name" value="NACHT"/>
    <property type="match status" value="1"/>
</dbReference>
<evidence type="ECO:0000259" key="1">
    <source>
        <dbReference type="PROSITE" id="PS50837"/>
    </source>
</evidence>
<evidence type="ECO:0000313" key="2">
    <source>
        <dbReference type="EMBL" id="MPC58230.1"/>
    </source>
</evidence>
<dbReference type="EMBL" id="VSRR010015485">
    <property type="protein sequence ID" value="MPC58230.1"/>
    <property type="molecule type" value="Genomic_DNA"/>
</dbReference>
<reference evidence="2 3" key="1">
    <citation type="submission" date="2019-05" db="EMBL/GenBank/DDBJ databases">
        <title>Another draft genome of Portunus trituberculatus and its Hox gene families provides insights of decapod evolution.</title>
        <authorList>
            <person name="Jeong J.-H."/>
            <person name="Song I."/>
            <person name="Kim S."/>
            <person name="Choi T."/>
            <person name="Kim D."/>
            <person name="Ryu S."/>
            <person name="Kim W."/>
        </authorList>
    </citation>
    <scope>NUCLEOTIDE SEQUENCE [LARGE SCALE GENOMIC DNA]</scope>
    <source>
        <tissue evidence="2">Muscle</tissue>
    </source>
</reference>
<evidence type="ECO:0000313" key="3">
    <source>
        <dbReference type="Proteomes" id="UP000324222"/>
    </source>
</evidence>
<organism evidence="2 3">
    <name type="scientific">Portunus trituberculatus</name>
    <name type="common">Swimming crab</name>
    <name type="synonym">Neptunus trituberculatus</name>
    <dbReference type="NCBI Taxonomy" id="210409"/>
    <lineage>
        <taxon>Eukaryota</taxon>
        <taxon>Metazoa</taxon>
        <taxon>Ecdysozoa</taxon>
        <taxon>Arthropoda</taxon>
        <taxon>Crustacea</taxon>
        <taxon>Multicrustacea</taxon>
        <taxon>Malacostraca</taxon>
        <taxon>Eumalacostraca</taxon>
        <taxon>Eucarida</taxon>
        <taxon>Decapoda</taxon>
        <taxon>Pleocyemata</taxon>
        <taxon>Brachyura</taxon>
        <taxon>Eubrachyura</taxon>
        <taxon>Portunoidea</taxon>
        <taxon>Portunidae</taxon>
        <taxon>Portuninae</taxon>
        <taxon>Portunus</taxon>
    </lineage>
</organism>
<keyword evidence="3" id="KW-1185">Reference proteome</keyword>
<dbReference type="InterPro" id="IPR007111">
    <property type="entry name" value="NACHT_NTPase"/>
</dbReference>
<dbReference type="AlphaFoldDB" id="A0A5B7GD37"/>
<dbReference type="SUPFAM" id="SSF52540">
    <property type="entry name" value="P-loop containing nucleoside triphosphate hydrolases"/>
    <property type="match status" value="1"/>
</dbReference>
<dbReference type="Gene3D" id="3.40.50.300">
    <property type="entry name" value="P-loop containing nucleotide triphosphate hydrolases"/>
    <property type="match status" value="1"/>
</dbReference>
<comment type="caution">
    <text evidence="2">The sequence shown here is derived from an EMBL/GenBank/DDBJ whole genome shotgun (WGS) entry which is preliminary data.</text>
</comment>
<dbReference type="PANTHER" id="PTHR46312">
    <property type="entry name" value="NACHT DOMAIN-CONTAINING PROTEIN"/>
    <property type="match status" value="1"/>
</dbReference>
<dbReference type="Proteomes" id="UP000324222">
    <property type="component" value="Unassembled WGS sequence"/>
</dbReference>
<dbReference type="PROSITE" id="PS50837">
    <property type="entry name" value="NACHT"/>
    <property type="match status" value="1"/>
</dbReference>
<dbReference type="OrthoDB" id="6340179at2759"/>